<keyword evidence="1" id="KW-0732">Signal</keyword>
<name>A0A447D036_9BRAD</name>
<dbReference type="OrthoDB" id="7960860at2"/>
<feature type="signal peptide" evidence="1">
    <location>
        <begin position="1"/>
        <end position="20"/>
    </location>
</feature>
<comment type="caution">
    <text evidence="2">The sequence shown here is derived from an EMBL/GenBank/DDBJ whole genome shotgun (WGS) entry which is preliminary data.</text>
</comment>
<organism evidence="2 3">
    <name type="scientific">Rhodoplanes serenus</name>
    <dbReference type="NCBI Taxonomy" id="200615"/>
    <lineage>
        <taxon>Bacteria</taxon>
        <taxon>Pseudomonadati</taxon>
        <taxon>Pseudomonadota</taxon>
        <taxon>Alphaproteobacteria</taxon>
        <taxon>Hyphomicrobiales</taxon>
        <taxon>Nitrobacteraceae</taxon>
        <taxon>Rhodoplanes</taxon>
    </lineage>
</organism>
<dbReference type="AlphaFoldDB" id="A0A447D036"/>
<dbReference type="RefSeq" id="WP_129610957.1">
    <property type="nucleotide sequence ID" value="NZ_UWOC01000182.1"/>
</dbReference>
<reference evidence="3" key="1">
    <citation type="submission" date="2018-10" db="EMBL/GenBank/DDBJ databases">
        <authorList>
            <person name="Peiro R."/>
            <person name="Begona"/>
            <person name="Cbmso G."/>
            <person name="Lopez M."/>
            <person name="Gonzalez S."/>
            <person name="Sacristan E."/>
            <person name="Castillo E."/>
        </authorList>
    </citation>
    <scope>NUCLEOTIDE SEQUENCE [LARGE SCALE GENOMIC DNA]</scope>
</reference>
<dbReference type="EMBL" id="UWOC01000182">
    <property type="protein sequence ID" value="VCU10911.1"/>
    <property type="molecule type" value="Genomic_DNA"/>
</dbReference>
<gene>
    <name evidence="2" type="ORF">RHODGE_RHODGE_04115</name>
</gene>
<feature type="chain" id="PRO_5019420907" description="Lysozyme inhibitor LprI N-terminal domain-containing protein" evidence="1">
    <location>
        <begin position="21"/>
        <end position="113"/>
    </location>
</feature>
<evidence type="ECO:0000313" key="2">
    <source>
        <dbReference type="EMBL" id="VCU10911.1"/>
    </source>
</evidence>
<evidence type="ECO:0000313" key="3">
    <source>
        <dbReference type="Proteomes" id="UP000289200"/>
    </source>
</evidence>
<accession>A0A447D036</accession>
<dbReference type="Proteomes" id="UP000289200">
    <property type="component" value="Unassembled WGS sequence"/>
</dbReference>
<proteinExistence type="predicted"/>
<evidence type="ECO:0008006" key="4">
    <source>
        <dbReference type="Google" id="ProtNLM"/>
    </source>
</evidence>
<sequence>MRLPLAFAVVVLGFAGPVGAADQVPTFDVRQSCRGGSDNPAALESCLKSEAEARTQLVAQWAQFPAAQRRGCIAEAGREMASYVELLTCLQIAGEAKALPKQQIDLGPLRKID</sequence>
<keyword evidence="3" id="KW-1185">Reference proteome</keyword>
<protein>
    <recommendedName>
        <fullName evidence="4">Lysozyme inhibitor LprI N-terminal domain-containing protein</fullName>
    </recommendedName>
</protein>
<evidence type="ECO:0000256" key="1">
    <source>
        <dbReference type="SAM" id="SignalP"/>
    </source>
</evidence>